<dbReference type="GO" id="GO:0004519">
    <property type="term" value="F:endonuclease activity"/>
    <property type="evidence" value="ECO:0007669"/>
    <property type="project" value="UniProtKB-KW"/>
</dbReference>
<evidence type="ECO:0000259" key="1">
    <source>
        <dbReference type="Pfam" id="PF13391"/>
    </source>
</evidence>
<gene>
    <name evidence="3" type="ORF">DMB85_001465</name>
</gene>
<dbReference type="CDD" id="cd00085">
    <property type="entry name" value="HNHc"/>
    <property type="match status" value="1"/>
</dbReference>
<dbReference type="Pfam" id="PF13391">
    <property type="entry name" value="HNH_2"/>
    <property type="match status" value="1"/>
</dbReference>
<keyword evidence="3" id="KW-0540">Nuclease</keyword>
<dbReference type="InterPro" id="IPR058813">
    <property type="entry name" value="DNA-SBD_ScoMcrA"/>
</dbReference>
<sequence length="291" mass="33598">MPSAQELQTAISNMSIWRKGDQRAPHKPLLLLYVLSAYQQGHPRLFHYGDEIRPQLLALLNSFGPQRRAHYPEMPFWRLKGDGFWQLQNDEHCSPQKGSKEPPNRELIQHGVMGGFDEVSYQLLCKQPQLIDKLAQQILSEHFPESVQEVIANRLELSLDDVRKYRDPHFRQTVLRAYQYRCAVCGYDLRHDTTPVGLEAAHIKWKQYGGPCTVTNGLALCSVHHSAFDIGVIGIDDSMKLMVSEGVNGSKIVERLFWDFEGKPLFLPKKREYYPLEQFVEWHRGQVFKGI</sequence>
<comment type="caution">
    <text evidence="3">The sequence shown here is derived from an EMBL/GenBank/DDBJ whole genome shotgun (WGS) entry which is preliminary data.</text>
</comment>
<evidence type="ECO:0000313" key="3">
    <source>
        <dbReference type="EMBL" id="RRO12121.1"/>
    </source>
</evidence>
<keyword evidence="4" id="KW-1185">Reference proteome</keyword>
<protein>
    <submittedName>
        <fullName evidence="3">Restriction endonuclease</fullName>
    </submittedName>
</protein>
<name>A0A426JG51_9GAMM</name>
<feature type="domain" description="ScoMcrA-like DNA sulfur-binding" evidence="2">
    <location>
        <begin position="5"/>
        <end position="157"/>
    </location>
</feature>
<dbReference type="InterPro" id="IPR011396">
    <property type="entry name" value="PT_DNA_restrict"/>
</dbReference>
<dbReference type="Proteomes" id="UP000256817">
    <property type="component" value="Unassembled WGS sequence"/>
</dbReference>
<keyword evidence="3" id="KW-0255">Endonuclease</keyword>
<dbReference type="Gene3D" id="1.10.30.50">
    <property type="match status" value="1"/>
</dbReference>
<dbReference type="NCBIfam" id="NF045808">
    <property type="entry name" value="PT-DNA_restrict"/>
    <property type="match status" value="1"/>
</dbReference>
<reference evidence="3" key="1">
    <citation type="submission" date="2018-11" db="EMBL/GenBank/DDBJ databases">
        <title>Draft genome sequences of proposed Pectobacterium aquaticum sp. nov. isolated in France from fresh water.</title>
        <authorList>
            <person name="Pedron J."/>
            <person name="Barny M.A."/>
        </authorList>
    </citation>
    <scope>NUCLEOTIDE SEQUENCE [LARGE SCALE GENOMIC DNA]</scope>
    <source>
        <strain evidence="3">A35-S23-M15</strain>
    </source>
</reference>
<accession>A0A426JG51</accession>
<dbReference type="EMBL" id="QHJW02000002">
    <property type="protein sequence ID" value="RRO12121.1"/>
    <property type="molecule type" value="Genomic_DNA"/>
</dbReference>
<dbReference type="RefSeq" id="WP_102119258.1">
    <property type="nucleotide sequence ID" value="NZ_QHJW02000002.1"/>
</dbReference>
<keyword evidence="3" id="KW-0378">Hydrolase</keyword>
<dbReference type="PIRSF" id="PIRSF030850">
    <property type="entry name" value="UCP030850"/>
    <property type="match status" value="1"/>
</dbReference>
<organism evidence="3 4">
    <name type="scientific">Pectobacterium aquaticum</name>
    <dbReference type="NCBI Taxonomy" id="2204145"/>
    <lineage>
        <taxon>Bacteria</taxon>
        <taxon>Pseudomonadati</taxon>
        <taxon>Pseudomonadota</taxon>
        <taxon>Gammaproteobacteria</taxon>
        <taxon>Enterobacterales</taxon>
        <taxon>Pectobacteriaceae</taxon>
        <taxon>Pectobacterium</taxon>
    </lineage>
</organism>
<dbReference type="Pfam" id="PF26340">
    <property type="entry name" value="DNA-SBD_ScoMcrA"/>
    <property type="match status" value="1"/>
</dbReference>
<evidence type="ECO:0000259" key="2">
    <source>
        <dbReference type="Pfam" id="PF26340"/>
    </source>
</evidence>
<evidence type="ECO:0000313" key="4">
    <source>
        <dbReference type="Proteomes" id="UP000256817"/>
    </source>
</evidence>
<dbReference type="InterPro" id="IPR003615">
    <property type="entry name" value="HNH_nuc"/>
</dbReference>
<proteinExistence type="predicted"/>
<feature type="domain" description="HNH nuclease" evidence="1">
    <location>
        <begin position="182"/>
        <end position="236"/>
    </location>
</feature>